<sequence>MELTTFLWFRLQRSHGAAPRPESDAPEWGPALTRADQHGGNVSHAVPVPFARCRDRARAGGESGRVRPDSPARCRVGYTDTTSTTRHDHDHDLARRTTP</sequence>
<keyword evidence="3" id="KW-1185">Reference proteome</keyword>
<dbReference type="AlphaFoldDB" id="A0A9W6CSL0"/>
<proteinExistence type="predicted"/>
<evidence type="ECO:0000256" key="1">
    <source>
        <dbReference type="SAM" id="MobiDB-lite"/>
    </source>
</evidence>
<feature type="compositionally biased region" description="Basic and acidic residues" evidence="1">
    <location>
        <begin position="52"/>
        <end position="72"/>
    </location>
</feature>
<reference evidence="2" key="1">
    <citation type="submission" date="2022-12" db="EMBL/GenBank/DDBJ databases">
        <title>Reference genome sequencing for broad-spectrum identification of bacterial and archaeal isolates by mass spectrometry.</title>
        <authorList>
            <person name="Sekiguchi Y."/>
            <person name="Tourlousse D.M."/>
        </authorList>
    </citation>
    <scope>NUCLEOTIDE SEQUENCE</scope>
    <source>
        <strain evidence="2">14</strain>
    </source>
</reference>
<accession>A0A9W6CSL0</accession>
<dbReference type="EMBL" id="BSDP01000001">
    <property type="protein sequence ID" value="GLI27733.1"/>
    <property type="molecule type" value="Genomic_DNA"/>
</dbReference>
<organism evidence="2 3">
    <name type="scientific">Agromyces rhizosphaerae</name>
    <dbReference type="NCBI Taxonomy" id="88374"/>
    <lineage>
        <taxon>Bacteria</taxon>
        <taxon>Bacillati</taxon>
        <taxon>Actinomycetota</taxon>
        <taxon>Actinomycetes</taxon>
        <taxon>Micrococcales</taxon>
        <taxon>Microbacteriaceae</taxon>
        <taxon>Agromyces</taxon>
    </lineage>
</organism>
<evidence type="ECO:0000313" key="3">
    <source>
        <dbReference type="Proteomes" id="UP001144396"/>
    </source>
</evidence>
<feature type="compositionally biased region" description="Basic and acidic residues" evidence="1">
    <location>
        <begin position="85"/>
        <end position="99"/>
    </location>
</feature>
<comment type="caution">
    <text evidence="2">The sequence shown here is derived from an EMBL/GenBank/DDBJ whole genome shotgun (WGS) entry which is preliminary data.</text>
</comment>
<evidence type="ECO:0000313" key="2">
    <source>
        <dbReference type="EMBL" id="GLI27733.1"/>
    </source>
</evidence>
<protein>
    <submittedName>
        <fullName evidence="2">Uncharacterized protein</fullName>
    </submittedName>
</protein>
<gene>
    <name evidence="2" type="ORF">ARHIZOSPH14_19750</name>
</gene>
<dbReference type="Proteomes" id="UP001144396">
    <property type="component" value="Unassembled WGS sequence"/>
</dbReference>
<feature type="region of interest" description="Disordered" evidence="1">
    <location>
        <begin position="13"/>
        <end position="99"/>
    </location>
</feature>
<name>A0A9W6CSL0_9MICO</name>